<reference evidence="1 2" key="1">
    <citation type="submission" date="2017-12" db="EMBL/GenBank/DDBJ databases">
        <title>Gene loss provides genomic basis for host adaptation in cereal stripe rust fungi.</title>
        <authorList>
            <person name="Xia C."/>
        </authorList>
    </citation>
    <scope>NUCLEOTIDE SEQUENCE [LARGE SCALE GENOMIC DNA]</scope>
    <source>
        <strain evidence="1 2">93TX-2</strain>
    </source>
</reference>
<reference evidence="2" key="2">
    <citation type="journal article" date="2018" name="BMC Genomics">
        <title>Genomic insights into host adaptation between the wheat stripe rust pathogen (Puccinia striiformis f. sp. tritici) and the barley stripe rust pathogen (Puccinia striiformis f. sp. hordei).</title>
        <authorList>
            <person name="Xia C."/>
            <person name="Wang M."/>
            <person name="Yin C."/>
            <person name="Cornejo O.E."/>
            <person name="Hulbert S.H."/>
            <person name="Chen X."/>
        </authorList>
    </citation>
    <scope>NUCLEOTIDE SEQUENCE [LARGE SCALE GENOMIC DNA]</scope>
    <source>
        <strain evidence="2">93TX-2</strain>
    </source>
</reference>
<protein>
    <submittedName>
        <fullName evidence="1">Uncharacterized protein</fullName>
    </submittedName>
</protein>
<dbReference type="EMBL" id="PKSM01000065">
    <property type="protein sequence ID" value="POW18436.1"/>
    <property type="molecule type" value="Genomic_DNA"/>
</dbReference>
<sequence>MGHGSCKVQQAKDDCSAQAVIYYVQNFLSASLTPSTDVSFTSDMCSQTYKYSPSHTNDISSREAMNIDDRRNPAANTSSVSPQEVTSSITLEAVIDSHLALLI</sequence>
<reference evidence="2" key="3">
    <citation type="journal article" date="2018" name="Mol. Plant Microbe Interact.">
        <title>Genome sequence resources for the wheat stripe rust pathogen (Puccinia striiformis f. sp. tritici) and the barley stripe rust pathogen (Puccinia striiformis f. sp. hordei).</title>
        <authorList>
            <person name="Xia C."/>
            <person name="Wang M."/>
            <person name="Yin C."/>
            <person name="Cornejo O.E."/>
            <person name="Hulbert S.H."/>
            <person name="Chen X."/>
        </authorList>
    </citation>
    <scope>NUCLEOTIDE SEQUENCE [LARGE SCALE GENOMIC DNA]</scope>
    <source>
        <strain evidence="2">93TX-2</strain>
    </source>
</reference>
<comment type="caution">
    <text evidence="1">The sequence shown here is derived from an EMBL/GenBank/DDBJ whole genome shotgun (WGS) entry which is preliminary data.</text>
</comment>
<proteinExistence type="predicted"/>
<gene>
    <name evidence="1" type="ORF">PSHT_05811</name>
</gene>
<accession>A0A2S4W9J7</accession>
<name>A0A2S4W9J7_9BASI</name>
<dbReference type="AlphaFoldDB" id="A0A2S4W9J7"/>
<dbReference type="VEuPathDB" id="FungiDB:PSHT_05811"/>
<dbReference type="Proteomes" id="UP000238274">
    <property type="component" value="Unassembled WGS sequence"/>
</dbReference>
<keyword evidence="2" id="KW-1185">Reference proteome</keyword>
<evidence type="ECO:0000313" key="1">
    <source>
        <dbReference type="EMBL" id="POW18436.1"/>
    </source>
</evidence>
<organism evidence="1 2">
    <name type="scientific">Puccinia striiformis</name>
    <dbReference type="NCBI Taxonomy" id="27350"/>
    <lineage>
        <taxon>Eukaryota</taxon>
        <taxon>Fungi</taxon>
        <taxon>Dikarya</taxon>
        <taxon>Basidiomycota</taxon>
        <taxon>Pucciniomycotina</taxon>
        <taxon>Pucciniomycetes</taxon>
        <taxon>Pucciniales</taxon>
        <taxon>Pucciniaceae</taxon>
        <taxon>Puccinia</taxon>
    </lineage>
</organism>
<evidence type="ECO:0000313" key="2">
    <source>
        <dbReference type="Proteomes" id="UP000238274"/>
    </source>
</evidence>